<dbReference type="EMBL" id="SRLH01000004">
    <property type="protein sequence ID" value="TGD58002.1"/>
    <property type="molecule type" value="Genomic_DNA"/>
</dbReference>
<protein>
    <recommendedName>
        <fullName evidence="4">S-adenosyl-L-methionine-dependent methyltransferase</fullName>
        <ecNumber evidence="4">2.1.1.-</ecNumber>
    </recommendedName>
</protein>
<dbReference type="InterPro" id="IPR029063">
    <property type="entry name" value="SAM-dependent_MTases_sf"/>
</dbReference>
<evidence type="ECO:0000256" key="3">
    <source>
        <dbReference type="ARBA" id="ARBA00022679"/>
    </source>
</evidence>
<dbReference type="GO" id="GO:0008168">
    <property type="term" value="F:methyltransferase activity"/>
    <property type="evidence" value="ECO:0007669"/>
    <property type="project" value="UniProtKB-UniRule"/>
</dbReference>
<dbReference type="PANTHER" id="PTHR43619">
    <property type="entry name" value="S-ADENOSYL-L-METHIONINE-DEPENDENT METHYLTRANSFERASE YKTD-RELATED"/>
    <property type="match status" value="1"/>
</dbReference>
<evidence type="ECO:0000313" key="5">
    <source>
        <dbReference type="EMBL" id="TGD58002.1"/>
    </source>
</evidence>
<evidence type="ECO:0000256" key="4">
    <source>
        <dbReference type="RuleBase" id="RU362030"/>
    </source>
</evidence>
<dbReference type="NCBIfam" id="TIGR00027">
    <property type="entry name" value="mthyl_TIGR00027"/>
    <property type="match status" value="1"/>
</dbReference>
<reference evidence="5 6" key="1">
    <citation type="submission" date="2019-04" db="EMBL/GenBank/DDBJ databases">
        <title>Flavobacterium sp. strain DS2-A Genome sequencing and assembly.</title>
        <authorList>
            <person name="Kim I."/>
        </authorList>
    </citation>
    <scope>NUCLEOTIDE SEQUENCE [LARGE SCALE GENOMIC DNA]</scope>
    <source>
        <strain evidence="5 6">DS2-A</strain>
    </source>
</reference>
<dbReference type="InterPro" id="IPR011610">
    <property type="entry name" value="SAM_mthyl_Trfase_ML2640-like"/>
</dbReference>
<organism evidence="5 6">
    <name type="scientific">Flavobacterium humi</name>
    <dbReference type="NCBI Taxonomy" id="2562683"/>
    <lineage>
        <taxon>Bacteria</taxon>
        <taxon>Pseudomonadati</taxon>
        <taxon>Bacteroidota</taxon>
        <taxon>Flavobacteriia</taxon>
        <taxon>Flavobacteriales</taxon>
        <taxon>Flavobacteriaceae</taxon>
        <taxon>Flavobacterium</taxon>
    </lineage>
</organism>
<keyword evidence="2 4" id="KW-0489">Methyltransferase</keyword>
<dbReference type="OrthoDB" id="9806164at2"/>
<proteinExistence type="inferred from homology"/>
<dbReference type="AlphaFoldDB" id="A0A4Z0L7L4"/>
<dbReference type="PANTHER" id="PTHR43619:SF2">
    <property type="entry name" value="S-ADENOSYL-L-METHIONINE-DEPENDENT METHYLTRANSFERASES SUPERFAMILY PROTEIN"/>
    <property type="match status" value="1"/>
</dbReference>
<evidence type="ECO:0000313" key="6">
    <source>
        <dbReference type="Proteomes" id="UP000297407"/>
    </source>
</evidence>
<gene>
    <name evidence="5" type="ORF">E4635_08310</name>
</gene>
<comment type="similarity">
    <text evidence="1 4">Belongs to the UPF0677 family.</text>
</comment>
<evidence type="ECO:0000256" key="2">
    <source>
        <dbReference type="ARBA" id="ARBA00022603"/>
    </source>
</evidence>
<name>A0A4Z0L7L4_9FLAO</name>
<comment type="function">
    <text evidence="4">Exhibits S-adenosyl-L-methionine-dependent methyltransferase activity.</text>
</comment>
<keyword evidence="6" id="KW-1185">Reference proteome</keyword>
<dbReference type="Proteomes" id="UP000297407">
    <property type="component" value="Unassembled WGS sequence"/>
</dbReference>
<dbReference type="Pfam" id="PF04072">
    <property type="entry name" value="LCM"/>
    <property type="match status" value="1"/>
</dbReference>
<accession>A0A4Z0L7L4</accession>
<keyword evidence="4" id="KW-0949">S-adenosyl-L-methionine</keyword>
<evidence type="ECO:0000256" key="1">
    <source>
        <dbReference type="ARBA" id="ARBA00008138"/>
    </source>
</evidence>
<dbReference type="GO" id="GO:0032259">
    <property type="term" value="P:methylation"/>
    <property type="evidence" value="ECO:0007669"/>
    <property type="project" value="UniProtKB-KW"/>
</dbReference>
<dbReference type="Gene3D" id="3.40.50.150">
    <property type="entry name" value="Vaccinia Virus protein VP39"/>
    <property type="match status" value="1"/>
</dbReference>
<dbReference type="InterPro" id="IPR007213">
    <property type="entry name" value="Ppm1/Ppm2/Tcmp"/>
</dbReference>
<comment type="caution">
    <text evidence="5">The sequence shown here is derived from an EMBL/GenBank/DDBJ whole genome shotgun (WGS) entry which is preliminary data.</text>
</comment>
<keyword evidence="3 5" id="KW-0808">Transferase</keyword>
<dbReference type="EC" id="2.1.1.-" evidence="4"/>
<dbReference type="SUPFAM" id="SSF53335">
    <property type="entry name" value="S-adenosyl-L-methionine-dependent methyltransferases"/>
    <property type="match status" value="1"/>
</dbReference>
<sequence>MKIDKASRTAQYMALFRALETRRNPDDRLFTDPYAIHFLDRGLRVVARASKIPVVRSFITRTIQKKIPGAFSSGLARTKYIDELLQQNISGGTEQVLILGAGFDTRAMRLDFLKQVPVIEIDHPNTSNFKIGIFRQRMNALPGNVTFCQIDFNTQSLDELAATHHFDFTKPTTIIWEGVTNYLTAEAVGHTFAFLSKFPKDSAVIFTYVHQQVLDEPGSFLGGEKLLKDLETIEERWTFGFLPKDLASYLSQYGFTLAEDLGAAEYRNNYLPKRNEEGYEFYRVAVGKK</sequence>
<dbReference type="RefSeq" id="WP_135526174.1">
    <property type="nucleotide sequence ID" value="NZ_SRLH01000004.1"/>
</dbReference>